<protein>
    <submittedName>
        <fullName evidence="2">Uncharacterized protein</fullName>
    </submittedName>
</protein>
<accession>A0A183MN44</accession>
<dbReference type="EMBL" id="UZAI01017381">
    <property type="protein sequence ID" value="VDP23928.1"/>
    <property type="molecule type" value="Genomic_DNA"/>
</dbReference>
<sequence>MPFHKGDKSGHFDASQNTFNLQDPGFGPSEGVYNNRMDPRYGNMNPNYYGGVPGTLGGSGMYGQDVYNRQPGSQGWNTGRRHFNGSDSDDSDIDKRNHGGSGPGWNRGRHGSHSNRRGHSSDRGSSSDLFELVDVLIKSKPMGFVKHFHREAICTSTVVKTLPLLNTLLKYSRFVYALDKGTWNVRTTWETRKTSQIATEMRRYKLEVLGISETHRTQSGQQKLDTPFKKRKMLQKLRELLPLRPKKHEMLLLVFVGSQQETLDPGFVLLGTRLQGVPVILRKSVFLDGFGHDQHLFVSSLKLKLMKHLTTEQTALQRFNIASRNSRALTSTCQEFLGLKKHHHKEWISIETLDRIKERKNKKTAINNSLTRAEKIQAQDEYIEANKQVEMCIGADKQKYVEELATTAEKAVREVNMKQLYDKTKKLAGKYSKPGTRHYKSTSLIMKGRLTV</sequence>
<feature type="region of interest" description="Disordered" evidence="1">
    <location>
        <begin position="62"/>
        <end position="125"/>
    </location>
</feature>
<proteinExistence type="predicted"/>
<feature type="compositionally biased region" description="Basic and acidic residues" evidence="1">
    <location>
        <begin position="1"/>
        <end position="11"/>
    </location>
</feature>
<name>A0A183MN44_9TREM</name>
<dbReference type="Proteomes" id="UP000277204">
    <property type="component" value="Unassembled WGS sequence"/>
</dbReference>
<organism evidence="2 3">
    <name type="scientific">Schistosoma margrebowiei</name>
    <dbReference type="NCBI Taxonomy" id="48269"/>
    <lineage>
        <taxon>Eukaryota</taxon>
        <taxon>Metazoa</taxon>
        <taxon>Spiralia</taxon>
        <taxon>Lophotrochozoa</taxon>
        <taxon>Platyhelminthes</taxon>
        <taxon>Trematoda</taxon>
        <taxon>Digenea</taxon>
        <taxon>Strigeidida</taxon>
        <taxon>Schistosomatoidea</taxon>
        <taxon>Schistosomatidae</taxon>
        <taxon>Schistosoma</taxon>
    </lineage>
</organism>
<evidence type="ECO:0000313" key="2">
    <source>
        <dbReference type="EMBL" id="VDP23928.1"/>
    </source>
</evidence>
<reference evidence="2 3" key="1">
    <citation type="submission" date="2018-11" db="EMBL/GenBank/DDBJ databases">
        <authorList>
            <consortium name="Pathogen Informatics"/>
        </authorList>
    </citation>
    <scope>NUCLEOTIDE SEQUENCE [LARGE SCALE GENOMIC DNA]</scope>
    <source>
        <strain evidence="2 3">Zambia</strain>
    </source>
</reference>
<evidence type="ECO:0000313" key="3">
    <source>
        <dbReference type="Proteomes" id="UP000277204"/>
    </source>
</evidence>
<dbReference type="AlphaFoldDB" id="A0A183MN44"/>
<gene>
    <name evidence="2" type="ORF">SMRZ_LOCUS17469</name>
</gene>
<keyword evidence="3" id="KW-1185">Reference proteome</keyword>
<feature type="compositionally biased region" description="Basic residues" evidence="1">
    <location>
        <begin position="107"/>
        <end position="118"/>
    </location>
</feature>
<feature type="region of interest" description="Disordered" evidence="1">
    <location>
        <begin position="1"/>
        <end position="38"/>
    </location>
</feature>
<evidence type="ECO:0000256" key="1">
    <source>
        <dbReference type="SAM" id="MobiDB-lite"/>
    </source>
</evidence>